<dbReference type="PANTHER" id="PTHR21629">
    <property type="entry name" value="C6 DOMAIN-CONTAINING PROTEIN"/>
    <property type="match status" value="1"/>
</dbReference>
<reference evidence="2" key="1">
    <citation type="submission" date="2023-10" db="EMBL/GenBank/DDBJ databases">
        <title>Genome assembly of Pristionchus species.</title>
        <authorList>
            <person name="Yoshida K."/>
            <person name="Sommer R.J."/>
        </authorList>
    </citation>
    <scope>NUCLEOTIDE SEQUENCE</scope>
    <source>
        <strain evidence="2">RS5133</strain>
    </source>
</reference>
<feature type="non-terminal residue" evidence="2">
    <location>
        <position position="1"/>
    </location>
</feature>
<dbReference type="SMART" id="SM01048">
    <property type="entry name" value="C6"/>
    <property type="match status" value="2"/>
</dbReference>
<keyword evidence="4" id="KW-1185">Reference proteome</keyword>
<proteinExistence type="predicted"/>
<dbReference type="PANTHER" id="PTHR21629:SF5">
    <property type="entry name" value="C6 DOMAIN-CONTAINING PROTEIN"/>
    <property type="match status" value="1"/>
</dbReference>
<evidence type="ECO:0000313" key="2">
    <source>
        <dbReference type="EMBL" id="GMT30132.1"/>
    </source>
</evidence>
<evidence type="ECO:0000313" key="3">
    <source>
        <dbReference type="EMBL" id="GMT30133.1"/>
    </source>
</evidence>
<dbReference type="InterPro" id="IPR002601">
    <property type="entry name" value="C6_domain"/>
</dbReference>
<feature type="domain" description="C6" evidence="1">
    <location>
        <begin position="52"/>
        <end position="144"/>
    </location>
</feature>
<dbReference type="Proteomes" id="UP001432322">
    <property type="component" value="Unassembled WGS sequence"/>
</dbReference>
<evidence type="ECO:0000313" key="4">
    <source>
        <dbReference type="Proteomes" id="UP001432322"/>
    </source>
</evidence>
<dbReference type="Pfam" id="PF01681">
    <property type="entry name" value="C6"/>
    <property type="match status" value="1"/>
</dbReference>
<dbReference type="AlphaFoldDB" id="A0AAV5WJS8"/>
<sequence>GDLDGTLLDETDGVVDGISSIVVHCNTAGNAWLYKGLEIKRLECAAGLEPSCKTCDPGLIKKLMDTPSAQKFADDMFGNNGDCLTRKLICTGVNANIEINGIGGGVISDADDGAKDNIASIEVTCNADGTAWTREGREIRVLECASGGDLTVCQSCARDLISIVTMGAGTKPFNGDIIMDIDPVTKCATRTMTCKGLNAVVNVNGNEGVLNDAFDGTMDGTVTVKLHCNAAGNAWTLQGKEMRKLECAVG</sequence>
<evidence type="ECO:0000259" key="1">
    <source>
        <dbReference type="SMART" id="SM01048"/>
    </source>
</evidence>
<gene>
    <name evidence="2" type="ORF">PFISCL1PPCAC_21429</name>
    <name evidence="3" type="ORF">PFISCL1PPCAC_21430</name>
</gene>
<feature type="domain" description="C6" evidence="1">
    <location>
        <begin position="153"/>
        <end position="247"/>
    </location>
</feature>
<dbReference type="EMBL" id="BTSY01000005">
    <property type="protein sequence ID" value="GMT30133.1"/>
    <property type="molecule type" value="Genomic_DNA"/>
</dbReference>
<organism evidence="2 4">
    <name type="scientific">Pristionchus fissidentatus</name>
    <dbReference type="NCBI Taxonomy" id="1538716"/>
    <lineage>
        <taxon>Eukaryota</taxon>
        <taxon>Metazoa</taxon>
        <taxon>Ecdysozoa</taxon>
        <taxon>Nematoda</taxon>
        <taxon>Chromadorea</taxon>
        <taxon>Rhabditida</taxon>
        <taxon>Rhabditina</taxon>
        <taxon>Diplogasteromorpha</taxon>
        <taxon>Diplogasteroidea</taxon>
        <taxon>Neodiplogasteridae</taxon>
        <taxon>Pristionchus</taxon>
    </lineage>
</organism>
<protein>
    <recommendedName>
        <fullName evidence="1">C6 domain-containing protein</fullName>
    </recommendedName>
</protein>
<comment type="caution">
    <text evidence="2">The sequence shown here is derived from an EMBL/GenBank/DDBJ whole genome shotgun (WGS) entry which is preliminary data.</text>
</comment>
<name>A0AAV5WJS8_9BILA</name>
<accession>A0AAV5WJS8</accession>
<dbReference type="EMBL" id="BTSY01000005">
    <property type="protein sequence ID" value="GMT30132.1"/>
    <property type="molecule type" value="Genomic_DNA"/>
</dbReference>